<protein>
    <recommendedName>
        <fullName evidence="2">DUF6589 domain-containing protein</fullName>
    </recommendedName>
</protein>
<feature type="compositionally biased region" description="Acidic residues" evidence="1">
    <location>
        <begin position="1"/>
        <end position="17"/>
    </location>
</feature>
<evidence type="ECO:0000313" key="3">
    <source>
        <dbReference type="EMBL" id="KAF9322591.1"/>
    </source>
</evidence>
<dbReference type="AlphaFoldDB" id="A0A9P5SBZ7"/>
<organism evidence="3 4">
    <name type="scientific">Podila minutissima</name>
    <dbReference type="NCBI Taxonomy" id="64525"/>
    <lineage>
        <taxon>Eukaryota</taxon>
        <taxon>Fungi</taxon>
        <taxon>Fungi incertae sedis</taxon>
        <taxon>Mucoromycota</taxon>
        <taxon>Mortierellomycotina</taxon>
        <taxon>Mortierellomycetes</taxon>
        <taxon>Mortierellales</taxon>
        <taxon>Mortierellaceae</taxon>
        <taxon>Podila</taxon>
    </lineage>
</organism>
<proteinExistence type="predicted"/>
<comment type="caution">
    <text evidence="3">The sequence shown here is derived from an EMBL/GenBank/DDBJ whole genome shotgun (WGS) entry which is preliminary data.</text>
</comment>
<evidence type="ECO:0000313" key="4">
    <source>
        <dbReference type="Proteomes" id="UP000696485"/>
    </source>
</evidence>
<dbReference type="Proteomes" id="UP000696485">
    <property type="component" value="Unassembled WGS sequence"/>
</dbReference>
<dbReference type="EMBL" id="JAAAUY010001505">
    <property type="protein sequence ID" value="KAF9322591.1"/>
    <property type="molecule type" value="Genomic_DNA"/>
</dbReference>
<evidence type="ECO:0000259" key="2">
    <source>
        <dbReference type="Pfam" id="PF20231"/>
    </source>
</evidence>
<dbReference type="InterPro" id="IPR046496">
    <property type="entry name" value="DUF6589"/>
</dbReference>
<feature type="non-terminal residue" evidence="3">
    <location>
        <position position="1"/>
    </location>
</feature>
<accession>A0A9P5SBZ7</accession>
<gene>
    <name evidence="3" type="ORF">BG006_002260</name>
</gene>
<dbReference type="Pfam" id="PF20231">
    <property type="entry name" value="DUF6589"/>
    <property type="match status" value="1"/>
</dbReference>
<sequence>RDNGEDVQDEEDEEDKEDTATVKEHIDKGCPRRGLETLSALGLSVLYDQVRRVLKSLTKDALEQVHKAVLENDWYVVYDNINIAIKHHHQRVDKKDTFDNGTAATVILIPTNMEDEYTKKNEPIPVFCPESETSEPTADIFFPTLTDRVMSQAACHTHLSAAIARSLPHASNACMIPMQTIDEMEVHKTVTFPLPTMKIDESTITGNLAVLESITRIGLHLPDMWFNDAKNIIFAGDQMTVARLLSLKIHHAIELDRYGGLAWVHPTPQLFHLQMTLCSTIYRTHLGADANTPGSLASFISLLESKGFNKEKPEFKATDELLRIVFDATSMVLWETLHDADTSVELDMPRVVDIVINAITNLKQAKPLFNGRPCTMADINALFFLRDMTVFIEFSDAIKSGDCGCIRCVLPTITLMMHGGGNSNYALELLRLLYGMRHAWTPEWEKRVLSSMLVNPKGIPYGWMPTDMYQENNNYLIKTIFAAKGSNMSWEYLRDQISPNIRTFQDIARLFERGLNSKYNSTAHKKPSTKEDVDQVKSTLKFCGILWTSKRDNRPPPALVADLQRIGAEKMANGAIGRFLKKNECYNAVDMDEVEANENVVRE</sequence>
<keyword evidence="4" id="KW-1185">Reference proteome</keyword>
<feature type="domain" description="DUF6589" evidence="2">
    <location>
        <begin position="152"/>
        <end position="524"/>
    </location>
</feature>
<feature type="region of interest" description="Disordered" evidence="1">
    <location>
        <begin position="1"/>
        <end position="23"/>
    </location>
</feature>
<evidence type="ECO:0000256" key="1">
    <source>
        <dbReference type="SAM" id="MobiDB-lite"/>
    </source>
</evidence>
<name>A0A9P5SBZ7_9FUNG</name>
<reference evidence="3" key="1">
    <citation type="journal article" date="2020" name="Fungal Divers.">
        <title>Resolving the Mortierellaceae phylogeny through synthesis of multi-gene phylogenetics and phylogenomics.</title>
        <authorList>
            <person name="Vandepol N."/>
            <person name="Liber J."/>
            <person name="Desiro A."/>
            <person name="Na H."/>
            <person name="Kennedy M."/>
            <person name="Barry K."/>
            <person name="Grigoriev I.V."/>
            <person name="Miller A.N."/>
            <person name="O'Donnell K."/>
            <person name="Stajich J.E."/>
            <person name="Bonito G."/>
        </authorList>
    </citation>
    <scope>NUCLEOTIDE SEQUENCE</scope>
    <source>
        <strain evidence="3">NVP1</strain>
    </source>
</reference>